<accession>A0A255GNE2</accession>
<evidence type="ECO:0000313" key="1">
    <source>
        <dbReference type="EMBL" id="OYO17340.1"/>
    </source>
</evidence>
<evidence type="ECO:0000313" key="2">
    <source>
        <dbReference type="Proteomes" id="UP000215896"/>
    </source>
</evidence>
<dbReference type="EMBL" id="NMVO01000001">
    <property type="protein sequence ID" value="OYO17340.1"/>
    <property type="molecule type" value="Genomic_DNA"/>
</dbReference>
<dbReference type="Proteomes" id="UP000215896">
    <property type="component" value="Unassembled WGS sequence"/>
</dbReference>
<protein>
    <submittedName>
        <fullName evidence="1">Uncharacterized protein</fullName>
    </submittedName>
</protein>
<sequence length="199" mass="22718">MKGLRDLFGGRRGNPDRLAARLELADLGLITRRQAEGTPDDCPIALVLASDISTPVTDDYVEFDAEHYWGSHDGSVRQWLDLHLPPAERLLAKYRSPFRWRLVASIEDGPELVIAIDDEPLMLASRDENEQGWRAGVRLYRRLDELLRQHSDRRLYLSTVDDRMGWVFCWTEAIDEVVRRADPEGAPELITEVPVDPAD</sequence>
<name>A0A255GNE2_9ACTN</name>
<dbReference type="RefSeq" id="WP_094356982.1">
    <property type="nucleotide sequence ID" value="NZ_NMVK01000009.1"/>
</dbReference>
<keyword evidence="2" id="KW-1185">Reference proteome</keyword>
<dbReference type="AlphaFoldDB" id="A0A255GNE2"/>
<comment type="caution">
    <text evidence="1">The sequence shown here is derived from an EMBL/GenBank/DDBJ whole genome shotgun (WGS) entry which is preliminary data.</text>
</comment>
<proteinExistence type="predicted"/>
<gene>
    <name evidence="1" type="ORF">CGZ94_00030</name>
</gene>
<reference evidence="1 2" key="1">
    <citation type="submission" date="2017-07" db="EMBL/GenBank/DDBJ databases">
        <title>Draft whole genome sequences of clinical Proprionibacteriaceae strains.</title>
        <authorList>
            <person name="Bernier A.-M."/>
            <person name="Bernard K."/>
            <person name="Domingo M.-C."/>
        </authorList>
    </citation>
    <scope>NUCLEOTIDE SEQUENCE [LARGE SCALE GENOMIC DNA]</scope>
    <source>
        <strain evidence="1 2">NML 030167</strain>
    </source>
</reference>
<organism evidence="1 2">
    <name type="scientific">Enemella evansiae</name>
    <dbReference type="NCBI Taxonomy" id="2016499"/>
    <lineage>
        <taxon>Bacteria</taxon>
        <taxon>Bacillati</taxon>
        <taxon>Actinomycetota</taxon>
        <taxon>Actinomycetes</taxon>
        <taxon>Propionibacteriales</taxon>
        <taxon>Propionibacteriaceae</taxon>
        <taxon>Enemella</taxon>
    </lineage>
</organism>